<evidence type="ECO:0000313" key="4">
    <source>
        <dbReference type="Proteomes" id="UP001143474"/>
    </source>
</evidence>
<evidence type="ECO:0000256" key="1">
    <source>
        <dbReference type="SAM" id="MobiDB-lite"/>
    </source>
</evidence>
<evidence type="ECO:0000313" key="3">
    <source>
        <dbReference type="EMBL" id="GLK14931.1"/>
    </source>
</evidence>
<dbReference type="EMBL" id="BSEV01000039">
    <property type="protein sequence ID" value="GLK14931.1"/>
    <property type="molecule type" value="Genomic_DNA"/>
</dbReference>
<dbReference type="Pfam" id="PF07812">
    <property type="entry name" value="TfuA"/>
    <property type="match status" value="1"/>
</dbReference>
<protein>
    <recommendedName>
        <fullName evidence="2">TfuA-like core domain-containing protein</fullName>
    </recommendedName>
</protein>
<reference evidence="3" key="2">
    <citation type="submission" date="2023-01" db="EMBL/GenBank/DDBJ databases">
        <authorList>
            <person name="Sun Q."/>
            <person name="Evtushenko L."/>
        </authorList>
    </citation>
    <scope>NUCLEOTIDE SEQUENCE</scope>
    <source>
        <strain evidence="3">VKM Ac-2007</strain>
    </source>
</reference>
<feature type="domain" description="TfuA-like core" evidence="2">
    <location>
        <begin position="59"/>
        <end position="177"/>
    </location>
</feature>
<accession>A0A9W6IBD7</accession>
<gene>
    <name evidence="3" type="ORF">GCM10017600_83440</name>
</gene>
<dbReference type="Proteomes" id="UP001143474">
    <property type="component" value="Unassembled WGS sequence"/>
</dbReference>
<reference evidence="3" key="1">
    <citation type="journal article" date="2014" name="Int. J. Syst. Evol. Microbiol.">
        <title>Complete genome sequence of Corynebacterium casei LMG S-19264T (=DSM 44701T), isolated from a smear-ripened cheese.</title>
        <authorList>
            <consortium name="US DOE Joint Genome Institute (JGI-PGF)"/>
            <person name="Walter F."/>
            <person name="Albersmeier A."/>
            <person name="Kalinowski J."/>
            <person name="Ruckert C."/>
        </authorList>
    </citation>
    <scope>NUCLEOTIDE SEQUENCE</scope>
    <source>
        <strain evidence="3">VKM Ac-2007</strain>
    </source>
</reference>
<proteinExistence type="predicted"/>
<sequence>MHEEKSFQRQPRIHVFSGPTLDPGEARRSQPNVVAHGPVKHGDLFDPAIGRDDAVLIVDGLFHQSRALRHKEILHVLHRGVGVYGASSIGALRAVELRDHGMAGLGEVYLQYARGEIEGDDEVAVAQSPSGDQRALSVPMVNVRAMLRRAVEEGVLADPAARRHAELFRAIYYPQRTLVTMREVSQQAEGAAFVDWLTGRLREDPHFCDLKRADALLAIDQVSRRLRTGDRSRPRPPRSDREWRTAFYRDWVNHFARDAADPDIPARLRVRYQQIFDPGFPSVWTDYLHRLSETPADGSPPLPLAKRMEGFHRDAGALRATDVFRPRLDLGRPESLRLLLRHETADDKARIRSCLAENASFATRRPGLSHHLMRGSVTAKLLSDIWRIQEDGLRHEAARRGFRSTEEAVEAFREFVLGHCSMIRTALSS</sequence>
<evidence type="ECO:0000259" key="2">
    <source>
        <dbReference type="Pfam" id="PF07812"/>
    </source>
</evidence>
<name>A0A9W6IBD7_9ACTN</name>
<dbReference type="AlphaFoldDB" id="A0A9W6IBD7"/>
<comment type="caution">
    <text evidence="3">The sequence shown here is derived from an EMBL/GenBank/DDBJ whole genome shotgun (WGS) entry which is preliminary data.</text>
</comment>
<keyword evidence="4" id="KW-1185">Reference proteome</keyword>
<dbReference type="InterPro" id="IPR012924">
    <property type="entry name" value="TfuA_core"/>
</dbReference>
<feature type="region of interest" description="Disordered" evidence="1">
    <location>
        <begin position="1"/>
        <end position="35"/>
    </location>
</feature>
<dbReference type="RefSeq" id="WP_271223158.1">
    <property type="nucleotide sequence ID" value="NZ_BAAAVD010000017.1"/>
</dbReference>
<organism evidence="3 4">
    <name type="scientific">Streptosporangium carneum</name>
    <dbReference type="NCBI Taxonomy" id="47481"/>
    <lineage>
        <taxon>Bacteria</taxon>
        <taxon>Bacillati</taxon>
        <taxon>Actinomycetota</taxon>
        <taxon>Actinomycetes</taxon>
        <taxon>Streptosporangiales</taxon>
        <taxon>Streptosporangiaceae</taxon>
        <taxon>Streptosporangium</taxon>
    </lineage>
</organism>